<evidence type="ECO:0000256" key="5">
    <source>
        <dbReference type="ARBA" id="ARBA00022898"/>
    </source>
</evidence>
<comment type="similarity">
    <text evidence="4 8">Belongs to the class-III pyridoxal-phosphate-dependent aminotransferase family. HemL subfamily.</text>
</comment>
<dbReference type="CDD" id="cd00610">
    <property type="entry name" value="OAT_like"/>
    <property type="match status" value="1"/>
</dbReference>
<dbReference type="GO" id="GO:0005737">
    <property type="term" value="C:cytoplasm"/>
    <property type="evidence" value="ECO:0007669"/>
    <property type="project" value="UniProtKB-SubCell"/>
</dbReference>
<dbReference type="FunFam" id="3.40.640.10:FF:000021">
    <property type="entry name" value="Glutamate-1-semialdehyde 2,1-aminomutase"/>
    <property type="match status" value="1"/>
</dbReference>
<dbReference type="EC" id="5.4.3.8" evidence="8"/>
<dbReference type="PROSITE" id="PS00600">
    <property type="entry name" value="AA_TRANSFER_CLASS_3"/>
    <property type="match status" value="1"/>
</dbReference>
<dbReference type="RefSeq" id="WP_184689206.1">
    <property type="nucleotide sequence ID" value="NZ_JACHJN010000002.1"/>
</dbReference>
<protein>
    <recommendedName>
        <fullName evidence="8">Glutamate-1-semialdehyde 2,1-aminomutase</fullName>
        <shortName evidence="8">GSA</shortName>
        <ecNumber evidence="8">5.4.3.8</ecNumber>
    </recommendedName>
    <alternativeName>
        <fullName evidence="8">Glutamate-1-semialdehyde aminotransferase</fullName>
        <shortName evidence="8">GSA-AT</shortName>
    </alternativeName>
</protein>
<dbReference type="PANTHER" id="PTHR43713:SF3">
    <property type="entry name" value="GLUTAMATE-1-SEMIALDEHYDE 2,1-AMINOMUTASE 1, CHLOROPLASTIC-RELATED"/>
    <property type="match status" value="1"/>
</dbReference>
<accession>A0A841CCQ2</accession>
<dbReference type="Gene3D" id="3.90.1150.10">
    <property type="entry name" value="Aspartate Aminotransferase, domain 1"/>
    <property type="match status" value="1"/>
</dbReference>
<name>A0A841CCQ2_9PSEU</name>
<dbReference type="Proteomes" id="UP000547510">
    <property type="component" value="Unassembled WGS sequence"/>
</dbReference>
<gene>
    <name evidence="8" type="primary">hemL</name>
    <name evidence="9" type="ORF">FHS29_001303</name>
</gene>
<dbReference type="NCBIfam" id="TIGR00713">
    <property type="entry name" value="hemL"/>
    <property type="match status" value="1"/>
</dbReference>
<comment type="cofactor">
    <cofactor evidence="2 8">
        <name>pyridoxal 5'-phosphate</name>
        <dbReference type="ChEBI" id="CHEBI:597326"/>
    </cofactor>
</comment>
<keyword evidence="7 8" id="KW-0627">Porphyrin biosynthesis</keyword>
<organism evidence="9 10">
    <name type="scientific">Saccharothrix tamanrassetensis</name>
    <dbReference type="NCBI Taxonomy" id="1051531"/>
    <lineage>
        <taxon>Bacteria</taxon>
        <taxon>Bacillati</taxon>
        <taxon>Actinomycetota</taxon>
        <taxon>Actinomycetes</taxon>
        <taxon>Pseudonocardiales</taxon>
        <taxon>Pseudonocardiaceae</taxon>
        <taxon>Saccharothrix</taxon>
    </lineage>
</organism>
<comment type="subunit">
    <text evidence="8">Homodimer.</text>
</comment>
<dbReference type="InterPro" id="IPR015422">
    <property type="entry name" value="PyrdxlP-dep_Trfase_small"/>
</dbReference>
<feature type="modified residue" description="N6-(pyridoxal phosphate)lysine" evidence="8">
    <location>
        <position position="265"/>
    </location>
</feature>
<dbReference type="InterPro" id="IPR004639">
    <property type="entry name" value="4pyrrol_synth_GluAld_NH2Trfase"/>
</dbReference>
<comment type="catalytic activity">
    <reaction evidence="1 8">
        <text>(S)-4-amino-5-oxopentanoate = 5-aminolevulinate</text>
        <dbReference type="Rhea" id="RHEA:14265"/>
        <dbReference type="ChEBI" id="CHEBI:57501"/>
        <dbReference type="ChEBI" id="CHEBI:356416"/>
        <dbReference type="EC" id="5.4.3.8"/>
    </reaction>
</comment>
<dbReference type="InterPro" id="IPR015424">
    <property type="entry name" value="PyrdxlP-dep_Trfase"/>
</dbReference>
<dbReference type="Gene3D" id="3.40.640.10">
    <property type="entry name" value="Type I PLP-dependent aspartate aminotransferase-like (Major domain)"/>
    <property type="match status" value="1"/>
</dbReference>
<evidence type="ECO:0000256" key="4">
    <source>
        <dbReference type="ARBA" id="ARBA00008981"/>
    </source>
</evidence>
<comment type="pathway">
    <text evidence="3">Porphyrin-containing compound metabolism; protoporphyrin-IX biosynthesis; 5-aminolevulinate from L-glutamyl-tRNA(Glu): step 2/2.</text>
</comment>
<comment type="subcellular location">
    <subcellularLocation>
        <location evidence="8">Cytoplasm</location>
    </subcellularLocation>
</comment>
<keyword evidence="8" id="KW-0963">Cytoplasm</keyword>
<evidence type="ECO:0000256" key="1">
    <source>
        <dbReference type="ARBA" id="ARBA00001579"/>
    </source>
</evidence>
<dbReference type="GO" id="GO:0008483">
    <property type="term" value="F:transaminase activity"/>
    <property type="evidence" value="ECO:0007669"/>
    <property type="project" value="InterPro"/>
</dbReference>
<dbReference type="AlphaFoldDB" id="A0A841CCQ2"/>
<dbReference type="NCBIfam" id="NF000818">
    <property type="entry name" value="PRK00062.1"/>
    <property type="match status" value="1"/>
</dbReference>
<evidence type="ECO:0000313" key="9">
    <source>
        <dbReference type="EMBL" id="MBB5954733.1"/>
    </source>
</evidence>
<dbReference type="InterPro" id="IPR049704">
    <property type="entry name" value="Aminotrans_3_PPA_site"/>
</dbReference>
<dbReference type="UniPathway" id="UPA00251">
    <property type="reaction ID" value="UER00317"/>
</dbReference>
<proteinExistence type="inferred from homology"/>
<reference evidence="9 10" key="1">
    <citation type="submission" date="2020-08" db="EMBL/GenBank/DDBJ databases">
        <title>Genomic Encyclopedia of Type Strains, Phase III (KMG-III): the genomes of soil and plant-associated and newly described type strains.</title>
        <authorList>
            <person name="Whitman W."/>
        </authorList>
    </citation>
    <scope>NUCLEOTIDE SEQUENCE [LARGE SCALE GENOMIC DNA]</scope>
    <source>
        <strain evidence="9 10">CECT 8640</strain>
    </source>
</reference>
<evidence type="ECO:0000256" key="2">
    <source>
        <dbReference type="ARBA" id="ARBA00001933"/>
    </source>
</evidence>
<evidence type="ECO:0000256" key="6">
    <source>
        <dbReference type="ARBA" id="ARBA00023235"/>
    </source>
</evidence>
<evidence type="ECO:0000256" key="8">
    <source>
        <dbReference type="HAMAP-Rule" id="MF_00375"/>
    </source>
</evidence>
<comment type="caution">
    <text evidence="9">The sequence shown here is derived from an EMBL/GenBank/DDBJ whole genome shotgun (WGS) entry which is preliminary data.</text>
</comment>
<dbReference type="GO" id="GO:0030170">
    <property type="term" value="F:pyridoxal phosphate binding"/>
    <property type="evidence" value="ECO:0007669"/>
    <property type="project" value="InterPro"/>
</dbReference>
<dbReference type="EMBL" id="JACHJN010000002">
    <property type="protein sequence ID" value="MBB5954733.1"/>
    <property type="molecule type" value="Genomic_DNA"/>
</dbReference>
<keyword evidence="5 8" id="KW-0663">Pyridoxal phosphate</keyword>
<evidence type="ECO:0000256" key="7">
    <source>
        <dbReference type="ARBA" id="ARBA00023244"/>
    </source>
</evidence>
<sequence>MTSTRSQALFERAAAVIPGGVNSPVRAFHSVGGTPRFMVRGEGPHLWDADGNRYVDLVSSWGPMILGHAHPRVVEAVRNAAGHGLSFGTPTEGEIELAEEIIDRVAPVHQVRLVNSGTEATMSAIRLARGFTGRRKIVKFAGCYHGHVDALLAQAGSGVATLGLPTSPGVTGAQAADTLVLPYNDLDAVKAAFAENPDEIACVITEAAAGNMGAVAPRHNAELRDLCHANGALLIMDEVMTGFRVSRSGWFGLENVAGDLYTFGKVMSGGLPAAAFGGRTDVMARLAPAGPVYQAGTLSGNPVAVAAGLATLRAATDEVYLALDANATRLGALFTAALTEAGVPHRVQYAGNLVSVFFTEDEVVDYAGAQAAQTWRFPPFFHALLERGVYPPPSAFEAWFVNAAMTEEDFAVIADALPHAARAAAEAAQ</sequence>
<dbReference type="HAMAP" id="MF_00375">
    <property type="entry name" value="HemL_aminotrans_3"/>
    <property type="match status" value="1"/>
</dbReference>
<keyword evidence="10" id="KW-1185">Reference proteome</keyword>
<dbReference type="GO" id="GO:0006782">
    <property type="term" value="P:protoporphyrinogen IX biosynthetic process"/>
    <property type="evidence" value="ECO:0007669"/>
    <property type="project" value="UniProtKB-UniRule"/>
</dbReference>
<dbReference type="Pfam" id="PF00202">
    <property type="entry name" value="Aminotran_3"/>
    <property type="match status" value="1"/>
</dbReference>
<dbReference type="InterPro" id="IPR015421">
    <property type="entry name" value="PyrdxlP-dep_Trfase_major"/>
</dbReference>
<dbReference type="InterPro" id="IPR005814">
    <property type="entry name" value="Aminotrans_3"/>
</dbReference>
<evidence type="ECO:0000256" key="3">
    <source>
        <dbReference type="ARBA" id="ARBA00004819"/>
    </source>
</evidence>
<dbReference type="SUPFAM" id="SSF53383">
    <property type="entry name" value="PLP-dependent transferases"/>
    <property type="match status" value="1"/>
</dbReference>
<dbReference type="PANTHER" id="PTHR43713">
    <property type="entry name" value="GLUTAMATE-1-SEMIALDEHYDE 2,1-AMINOMUTASE"/>
    <property type="match status" value="1"/>
</dbReference>
<evidence type="ECO:0000313" key="10">
    <source>
        <dbReference type="Proteomes" id="UP000547510"/>
    </source>
</evidence>
<keyword evidence="6 8" id="KW-0413">Isomerase</keyword>
<dbReference type="GO" id="GO:0042286">
    <property type="term" value="F:glutamate-1-semialdehyde 2,1-aminomutase activity"/>
    <property type="evidence" value="ECO:0007669"/>
    <property type="project" value="UniProtKB-UniRule"/>
</dbReference>